<dbReference type="AlphaFoldDB" id="A0A644YQB9"/>
<protein>
    <submittedName>
        <fullName evidence="1">Uncharacterized protein</fullName>
    </submittedName>
</protein>
<gene>
    <name evidence="1" type="ORF">SDC9_77362</name>
</gene>
<sequence>MVGAVQVVVDGLGHADNAAFIAHALHIFTDLAAGIHGVVAAVIKKVAHIVFFKDFQDTFIIGIVLDGVGELIPAGTKGGGRGVTEKRKLLFVLLSHIKKLFRQNSLNSVGCAQDLGNASGFQRRFNHALGAGVDDGGGPARLSQNTGAFQFTHSKTSNSCQCLFKS</sequence>
<accession>A0A644YQB9</accession>
<organism evidence="1">
    <name type="scientific">bioreactor metagenome</name>
    <dbReference type="NCBI Taxonomy" id="1076179"/>
    <lineage>
        <taxon>unclassified sequences</taxon>
        <taxon>metagenomes</taxon>
        <taxon>ecological metagenomes</taxon>
    </lineage>
</organism>
<reference evidence="1" key="1">
    <citation type="submission" date="2019-08" db="EMBL/GenBank/DDBJ databases">
        <authorList>
            <person name="Kucharzyk K."/>
            <person name="Murdoch R.W."/>
            <person name="Higgins S."/>
            <person name="Loffler F."/>
        </authorList>
    </citation>
    <scope>NUCLEOTIDE SEQUENCE</scope>
</reference>
<proteinExistence type="predicted"/>
<dbReference type="EMBL" id="VSSQ01005897">
    <property type="protein sequence ID" value="MPM30812.1"/>
    <property type="molecule type" value="Genomic_DNA"/>
</dbReference>
<name>A0A644YQB9_9ZZZZ</name>
<evidence type="ECO:0000313" key="1">
    <source>
        <dbReference type="EMBL" id="MPM30812.1"/>
    </source>
</evidence>
<comment type="caution">
    <text evidence="1">The sequence shown here is derived from an EMBL/GenBank/DDBJ whole genome shotgun (WGS) entry which is preliminary data.</text>
</comment>